<gene>
    <name evidence="2" type="ORF">ACFSUF_20865</name>
</gene>
<accession>A0ABW5PIJ7</accession>
<evidence type="ECO:0000313" key="2">
    <source>
        <dbReference type="EMBL" id="MFD2614871.1"/>
    </source>
</evidence>
<dbReference type="InterPro" id="IPR001119">
    <property type="entry name" value="SLH_dom"/>
</dbReference>
<feature type="domain" description="SLH" evidence="1">
    <location>
        <begin position="10"/>
        <end position="73"/>
    </location>
</feature>
<keyword evidence="3" id="KW-1185">Reference proteome</keyword>
<protein>
    <submittedName>
        <fullName evidence="2">S-layer homology domain-containing protein</fullName>
    </submittedName>
</protein>
<dbReference type="PROSITE" id="PS51272">
    <property type="entry name" value="SLH"/>
    <property type="match status" value="1"/>
</dbReference>
<reference evidence="3" key="1">
    <citation type="journal article" date="2019" name="Int. J. Syst. Evol. Microbiol.">
        <title>The Global Catalogue of Microorganisms (GCM) 10K type strain sequencing project: providing services to taxonomists for standard genome sequencing and annotation.</title>
        <authorList>
            <consortium name="The Broad Institute Genomics Platform"/>
            <consortium name="The Broad Institute Genome Sequencing Center for Infectious Disease"/>
            <person name="Wu L."/>
            <person name="Ma J."/>
        </authorList>
    </citation>
    <scope>NUCLEOTIDE SEQUENCE [LARGE SCALE GENOMIC DNA]</scope>
    <source>
        <strain evidence="3">KCTC 3950</strain>
    </source>
</reference>
<comment type="caution">
    <text evidence="2">The sequence shown here is derived from an EMBL/GenBank/DDBJ whole genome shotgun (WGS) entry which is preliminary data.</text>
</comment>
<dbReference type="Proteomes" id="UP001597541">
    <property type="component" value="Unassembled WGS sequence"/>
</dbReference>
<proteinExistence type="predicted"/>
<dbReference type="Pfam" id="PF00395">
    <property type="entry name" value="SLH"/>
    <property type="match status" value="1"/>
</dbReference>
<evidence type="ECO:0000259" key="1">
    <source>
        <dbReference type="PROSITE" id="PS51272"/>
    </source>
</evidence>
<evidence type="ECO:0000313" key="3">
    <source>
        <dbReference type="Proteomes" id="UP001597541"/>
    </source>
</evidence>
<organism evidence="2 3">
    <name type="scientific">Paenibacillus gansuensis</name>
    <dbReference type="NCBI Taxonomy" id="306542"/>
    <lineage>
        <taxon>Bacteria</taxon>
        <taxon>Bacillati</taxon>
        <taxon>Bacillota</taxon>
        <taxon>Bacilli</taxon>
        <taxon>Bacillales</taxon>
        <taxon>Paenibacillaceae</taxon>
        <taxon>Paenibacillus</taxon>
    </lineage>
</organism>
<sequence length="363" mass="40689">MDPIKLEWLVLNRKSTDLAGHWAERVFQWGVRNRLIDGYPDGTFKPNQTVTEAEFLKMLYRAYGAVLPVQSGENWTEGPYRLAAMWNHPALGSVDREARMKPITRTKVAELTASVAGYHYNGKQAIRFALGRSISSGRTSATIEGFVGEAQLTRAEAVQWIRKMKLQGILSIKQRQKAPSDESLLPELPMNAEQAVQDFVLKPISDGGLSFIDTARGNGFEIGDSRSDLERIYGTADDYDMFGRQHYGALSIHYDEQGAVDAWGVNLGEGEVTSIRTAQGIEPGKSLLPELLAVYGSAGYEGNEFATYLYEKKDDRFVPRSSPYEVENTDQAYVLSFIVDSLSLKVWYVSVSTFRFAYLMKFE</sequence>
<dbReference type="EMBL" id="JBHUME010000014">
    <property type="protein sequence ID" value="MFD2614871.1"/>
    <property type="molecule type" value="Genomic_DNA"/>
</dbReference>
<name>A0ABW5PIJ7_9BACL</name>